<protein>
    <submittedName>
        <fullName evidence="2">Uncharacterized protein</fullName>
    </submittedName>
</protein>
<comment type="caution">
    <text evidence="2">The sequence shown here is derived from an EMBL/GenBank/DDBJ whole genome shotgun (WGS) entry which is preliminary data.</text>
</comment>
<keyword evidence="3" id="KW-1185">Reference proteome</keyword>
<feature type="transmembrane region" description="Helical" evidence="1">
    <location>
        <begin position="74"/>
        <end position="93"/>
    </location>
</feature>
<dbReference type="Proteomes" id="UP001627154">
    <property type="component" value="Unassembled WGS sequence"/>
</dbReference>
<keyword evidence="1" id="KW-0472">Membrane</keyword>
<gene>
    <name evidence="2" type="ORF">TKK_013898</name>
</gene>
<evidence type="ECO:0000313" key="3">
    <source>
        <dbReference type="Proteomes" id="UP001627154"/>
    </source>
</evidence>
<accession>A0ABD2WF49</accession>
<sequence length="186" mass="21367">MRERERERERKKLYSMVTISDWNEDDALALAPRSTYYNLILLPEVVRVNTKGSQHSVSSANLHGHTWFLLLRRFFFFASASAMAALAYMYTWVMSACNRCGARTVDNLAPVILPEKKAIAFARIRRVAYSFVCKVHMHTSAQTHTTHAHSLIEKILCRAHLSVIVNIIKLPQIERVLRAVHVLLLH</sequence>
<dbReference type="EMBL" id="JBJJXI010000111">
    <property type="protein sequence ID" value="KAL3391137.1"/>
    <property type="molecule type" value="Genomic_DNA"/>
</dbReference>
<keyword evidence="1" id="KW-1133">Transmembrane helix</keyword>
<keyword evidence="1" id="KW-0812">Transmembrane</keyword>
<reference evidence="2 3" key="1">
    <citation type="journal article" date="2024" name="bioRxiv">
        <title>A reference genome for Trichogramma kaykai: A tiny desert-dwelling parasitoid wasp with competing sex-ratio distorters.</title>
        <authorList>
            <person name="Culotta J."/>
            <person name="Lindsey A.R."/>
        </authorList>
    </citation>
    <scope>NUCLEOTIDE SEQUENCE [LARGE SCALE GENOMIC DNA]</scope>
    <source>
        <strain evidence="2 3">KSX58</strain>
    </source>
</reference>
<dbReference type="AlphaFoldDB" id="A0ABD2WF49"/>
<name>A0ABD2WF49_9HYME</name>
<proteinExistence type="predicted"/>
<evidence type="ECO:0000256" key="1">
    <source>
        <dbReference type="SAM" id="Phobius"/>
    </source>
</evidence>
<evidence type="ECO:0000313" key="2">
    <source>
        <dbReference type="EMBL" id="KAL3391137.1"/>
    </source>
</evidence>
<organism evidence="2 3">
    <name type="scientific">Trichogramma kaykai</name>
    <dbReference type="NCBI Taxonomy" id="54128"/>
    <lineage>
        <taxon>Eukaryota</taxon>
        <taxon>Metazoa</taxon>
        <taxon>Ecdysozoa</taxon>
        <taxon>Arthropoda</taxon>
        <taxon>Hexapoda</taxon>
        <taxon>Insecta</taxon>
        <taxon>Pterygota</taxon>
        <taxon>Neoptera</taxon>
        <taxon>Endopterygota</taxon>
        <taxon>Hymenoptera</taxon>
        <taxon>Apocrita</taxon>
        <taxon>Proctotrupomorpha</taxon>
        <taxon>Chalcidoidea</taxon>
        <taxon>Trichogrammatidae</taxon>
        <taxon>Trichogramma</taxon>
    </lineage>
</organism>